<dbReference type="Proteomes" id="UP000184346">
    <property type="component" value="Unassembled WGS sequence"/>
</dbReference>
<name>A0A1M4UPK9_9GAMM</name>
<dbReference type="RefSeq" id="WP_072819804.1">
    <property type="nucleotide sequence ID" value="NZ_FQUJ01000003.1"/>
</dbReference>
<dbReference type="InterPro" id="IPR007159">
    <property type="entry name" value="SpoVT-AbrB_dom"/>
</dbReference>
<dbReference type="AlphaFoldDB" id="A0A1M4UPK9"/>
<accession>A0A1M4UPK9</accession>
<dbReference type="STRING" id="1121942.SAMN02745148_00717"/>
<keyword evidence="1" id="KW-0238">DNA-binding</keyword>
<dbReference type="SMART" id="SM00966">
    <property type="entry name" value="SpoVT_AbrB"/>
    <property type="match status" value="1"/>
</dbReference>
<dbReference type="NCBIfam" id="TIGR01439">
    <property type="entry name" value="lp_hng_hel_AbrB"/>
    <property type="match status" value="1"/>
</dbReference>
<dbReference type="OrthoDB" id="9809003at2"/>
<organism evidence="3 4">
    <name type="scientific">Modicisalibacter ilicicola DSM 19980</name>
    <dbReference type="NCBI Taxonomy" id="1121942"/>
    <lineage>
        <taxon>Bacteria</taxon>
        <taxon>Pseudomonadati</taxon>
        <taxon>Pseudomonadota</taxon>
        <taxon>Gammaproteobacteria</taxon>
        <taxon>Oceanospirillales</taxon>
        <taxon>Halomonadaceae</taxon>
        <taxon>Modicisalibacter</taxon>
    </lineage>
</organism>
<dbReference type="InterPro" id="IPR037914">
    <property type="entry name" value="SpoVT-AbrB_sf"/>
</dbReference>
<dbReference type="Pfam" id="PF04014">
    <property type="entry name" value="MazE_antitoxin"/>
    <property type="match status" value="1"/>
</dbReference>
<evidence type="ECO:0000313" key="4">
    <source>
        <dbReference type="Proteomes" id="UP000184346"/>
    </source>
</evidence>
<sequence>MTTSTLTSKGQVTIPAQVRASLGVGAGDRIEFVEVEEGKFAILAVNRSIQELKGMIRKPKRPVSIEEMNAAIARQGAGSE</sequence>
<evidence type="ECO:0000259" key="2">
    <source>
        <dbReference type="PROSITE" id="PS51740"/>
    </source>
</evidence>
<gene>
    <name evidence="3" type="ORF">SAMN02745148_00717</name>
</gene>
<dbReference type="Gene3D" id="2.10.260.10">
    <property type="match status" value="1"/>
</dbReference>
<proteinExistence type="predicted"/>
<dbReference type="EMBL" id="FQUJ01000003">
    <property type="protein sequence ID" value="SHE58666.1"/>
    <property type="molecule type" value="Genomic_DNA"/>
</dbReference>
<dbReference type="PROSITE" id="PS51740">
    <property type="entry name" value="SPOVT_ABRB"/>
    <property type="match status" value="1"/>
</dbReference>
<keyword evidence="4" id="KW-1185">Reference proteome</keyword>
<evidence type="ECO:0000256" key="1">
    <source>
        <dbReference type="PROSITE-ProRule" id="PRU01076"/>
    </source>
</evidence>
<reference evidence="3 4" key="1">
    <citation type="submission" date="2016-11" db="EMBL/GenBank/DDBJ databases">
        <authorList>
            <person name="Jaros S."/>
            <person name="Januszkiewicz K."/>
            <person name="Wedrychowicz H."/>
        </authorList>
    </citation>
    <scope>NUCLEOTIDE SEQUENCE [LARGE SCALE GENOMIC DNA]</scope>
    <source>
        <strain evidence="3 4">DSM 19980</strain>
    </source>
</reference>
<dbReference type="GO" id="GO:0003677">
    <property type="term" value="F:DNA binding"/>
    <property type="evidence" value="ECO:0007669"/>
    <property type="project" value="UniProtKB-UniRule"/>
</dbReference>
<evidence type="ECO:0000313" key="3">
    <source>
        <dbReference type="EMBL" id="SHE58666.1"/>
    </source>
</evidence>
<feature type="domain" description="SpoVT-AbrB" evidence="2">
    <location>
        <begin position="1"/>
        <end position="47"/>
    </location>
</feature>
<protein>
    <submittedName>
        <fullName evidence="3">Looped-hinge helix DNA binding domain-containing protein, AbrB family</fullName>
    </submittedName>
</protein>
<dbReference type="SUPFAM" id="SSF89447">
    <property type="entry name" value="AbrB/MazE/MraZ-like"/>
    <property type="match status" value="1"/>
</dbReference>